<reference evidence="3 4" key="1">
    <citation type="submission" date="2019-10" db="EMBL/GenBank/DDBJ databases">
        <title>Description of Paenibacillus terrestris sp. nov.</title>
        <authorList>
            <person name="Carlier A."/>
            <person name="Qi S."/>
        </authorList>
    </citation>
    <scope>NUCLEOTIDE SEQUENCE [LARGE SCALE GENOMIC DNA]</scope>
    <source>
        <strain evidence="3 4">LMG 31458</strain>
    </source>
</reference>
<accession>A0ABX1XVX2</accession>
<sequence length="186" mass="20693">MNKENRILEGKTIVIDAGHGGKDVGATGQTGIHEKDLTVQTALNIKQELAEKTGANIVLTREQDEFLTLAERVEIAENHAADLFISIHFDAFTSNDVAGITTYYNKPADRQLATMIHDKIFEQNIDTRDRGVSQGDYFVLRENKNPSLLLELGYISNQADEQRIQTQDFQNKAAAAITEGIISYLI</sequence>
<organism evidence="3 4">
    <name type="scientific">Paenibacillus phytorum</name>
    <dbReference type="NCBI Taxonomy" id="2654977"/>
    <lineage>
        <taxon>Bacteria</taxon>
        <taxon>Bacillati</taxon>
        <taxon>Bacillota</taxon>
        <taxon>Bacilli</taxon>
        <taxon>Bacillales</taxon>
        <taxon>Paenibacillaceae</taxon>
        <taxon>Paenibacillus</taxon>
    </lineage>
</organism>
<dbReference type="Proteomes" id="UP000616779">
    <property type="component" value="Unassembled WGS sequence"/>
</dbReference>
<dbReference type="SMART" id="SM00646">
    <property type="entry name" value="Ami_3"/>
    <property type="match status" value="1"/>
</dbReference>
<dbReference type="EMBL" id="WHOA01000099">
    <property type="protein sequence ID" value="NOU72702.1"/>
    <property type="molecule type" value="Genomic_DNA"/>
</dbReference>
<evidence type="ECO:0000256" key="1">
    <source>
        <dbReference type="ARBA" id="ARBA00022801"/>
    </source>
</evidence>
<protein>
    <submittedName>
        <fullName evidence="3">N-acetylmuramoyl-L-alanine amidase</fullName>
    </submittedName>
</protein>
<name>A0ABX1XVX2_9BACL</name>
<feature type="domain" description="MurNAc-LAA" evidence="2">
    <location>
        <begin position="73"/>
        <end position="182"/>
    </location>
</feature>
<dbReference type="SUPFAM" id="SSF53187">
    <property type="entry name" value="Zn-dependent exopeptidases"/>
    <property type="match status" value="1"/>
</dbReference>
<evidence type="ECO:0000259" key="2">
    <source>
        <dbReference type="SMART" id="SM00646"/>
    </source>
</evidence>
<evidence type="ECO:0000313" key="4">
    <source>
        <dbReference type="Proteomes" id="UP000616779"/>
    </source>
</evidence>
<dbReference type="InterPro" id="IPR050695">
    <property type="entry name" value="N-acetylmuramoyl_amidase_3"/>
</dbReference>
<keyword evidence="4" id="KW-1185">Reference proteome</keyword>
<dbReference type="PANTHER" id="PTHR30404">
    <property type="entry name" value="N-ACETYLMURAMOYL-L-ALANINE AMIDASE"/>
    <property type="match status" value="1"/>
</dbReference>
<dbReference type="Gene3D" id="3.40.630.40">
    <property type="entry name" value="Zn-dependent exopeptidases"/>
    <property type="match status" value="1"/>
</dbReference>
<comment type="caution">
    <text evidence="3">The sequence shown here is derived from an EMBL/GenBank/DDBJ whole genome shotgun (WGS) entry which is preliminary data.</text>
</comment>
<dbReference type="CDD" id="cd02696">
    <property type="entry name" value="MurNAc-LAA"/>
    <property type="match status" value="1"/>
</dbReference>
<gene>
    <name evidence="3" type="ORF">GC098_14955</name>
</gene>
<dbReference type="InterPro" id="IPR002508">
    <property type="entry name" value="MurNAc-LAA_cat"/>
</dbReference>
<dbReference type="PANTHER" id="PTHR30404:SF0">
    <property type="entry name" value="N-ACETYLMURAMOYL-L-ALANINE AMIDASE AMIC"/>
    <property type="match status" value="1"/>
</dbReference>
<dbReference type="Pfam" id="PF01520">
    <property type="entry name" value="Amidase_3"/>
    <property type="match status" value="1"/>
</dbReference>
<proteinExistence type="predicted"/>
<evidence type="ECO:0000313" key="3">
    <source>
        <dbReference type="EMBL" id="NOU72702.1"/>
    </source>
</evidence>
<keyword evidence="1" id="KW-0378">Hydrolase</keyword>